<dbReference type="EMBL" id="KZ819286">
    <property type="protein sequence ID" value="PWN99961.1"/>
    <property type="molecule type" value="Genomic_DNA"/>
</dbReference>
<evidence type="ECO:0000256" key="1">
    <source>
        <dbReference type="SAM" id="MobiDB-lite"/>
    </source>
</evidence>
<accession>A0A316ZEL1</accession>
<dbReference type="AlphaFoldDB" id="A0A316ZEL1"/>
<dbReference type="RefSeq" id="XP_025600240.1">
    <property type="nucleotide sequence ID" value="XM_025739436.1"/>
</dbReference>
<name>A0A316ZEL1_9BASI</name>
<sequence>MHADGDTPKLAARRSSSTSLSPQARSDDRRRVGTTPAYVGSGHSTRSRARVSGISKRGEMAQLAARRGGEGPQPAAGSSGAHQMQHRSTSSTRAHGTGTDLGSHRPQQRQHQGADSWNLRGSGVRCGFARSACIILPRRRTWKMCCWLRRPNELDTPVNPDAGAQSGGRPRMPACGACRSPQRRLHPSTSGDETALPSSAACGLLSDCRTFSRLDPGLRPEGR</sequence>
<feature type="region of interest" description="Disordered" evidence="1">
    <location>
        <begin position="1"/>
        <end position="117"/>
    </location>
</feature>
<evidence type="ECO:0000313" key="3">
    <source>
        <dbReference type="Proteomes" id="UP000245946"/>
    </source>
</evidence>
<dbReference type="Proteomes" id="UP000245946">
    <property type="component" value="Unassembled WGS sequence"/>
</dbReference>
<keyword evidence="3" id="KW-1185">Reference proteome</keyword>
<organism evidence="2 3">
    <name type="scientific">Tilletiopsis washingtonensis</name>
    <dbReference type="NCBI Taxonomy" id="58919"/>
    <lineage>
        <taxon>Eukaryota</taxon>
        <taxon>Fungi</taxon>
        <taxon>Dikarya</taxon>
        <taxon>Basidiomycota</taxon>
        <taxon>Ustilaginomycotina</taxon>
        <taxon>Exobasidiomycetes</taxon>
        <taxon>Entylomatales</taxon>
        <taxon>Entylomatales incertae sedis</taxon>
        <taxon>Tilletiopsis</taxon>
    </lineage>
</organism>
<feature type="region of interest" description="Disordered" evidence="1">
    <location>
        <begin position="158"/>
        <end position="196"/>
    </location>
</feature>
<dbReference type="GeneID" id="37266982"/>
<evidence type="ECO:0000313" key="2">
    <source>
        <dbReference type="EMBL" id="PWN99961.1"/>
    </source>
</evidence>
<proteinExistence type="predicted"/>
<protein>
    <submittedName>
        <fullName evidence="2">Uncharacterized protein</fullName>
    </submittedName>
</protein>
<reference evidence="2 3" key="1">
    <citation type="journal article" date="2018" name="Mol. Biol. Evol.">
        <title>Broad Genomic Sampling Reveals a Smut Pathogenic Ancestry of the Fungal Clade Ustilaginomycotina.</title>
        <authorList>
            <person name="Kijpornyongpan T."/>
            <person name="Mondo S.J."/>
            <person name="Barry K."/>
            <person name="Sandor L."/>
            <person name="Lee J."/>
            <person name="Lipzen A."/>
            <person name="Pangilinan J."/>
            <person name="LaButti K."/>
            <person name="Hainaut M."/>
            <person name="Henrissat B."/>
            <person name="Grigoriev I.V."/>
            <person name="Spatafora J.W."/>
            <person name="Aime M.C."/>
        </authorList>
    </citation>
    <scope>NUCLEOTIDE SEQUENCE [LARGE SCALE GENOMIC DNA]</scope>
    <source>
        <strain evidence="2 3">MCA 4186</strain>
    </source>
</reference>
<gene>
    <name evidence="2" type="ORF">FA09DRAFT_200134</name>
</gene>
<feature type="compositionally biased region" description="Polar residues" evidence="1">
    <location>
        <begin position="80"/>
        <end position="94"/>
    </location>
</feature>
<feature type="compositionally biased region" description="Low complexity" evidence="1">
    <location>
        <begin position="13"/>
        <end position="24"/>
    </location>
</feature>